<evidence type="ECO:0000313" key="3">
    <source>
        <dbReference type="Proteomes" id="UP000267821"/>
    </source>
</evidence>
<dbReference type="OrthoDB" id="5415574at2759"/>
<feature type="compositionally biased region" description="Basic and acidic residues" evidence="1">
    <location>
        <begin position="219"/>
        <end position="237"/>
    </location>
</feature>
<feature type="region of interest" description="Disordered" evidence="1">
    <location>
        <begin position="89"/>
        <end position="112"/>
    </location>
</feature>
<sequence length="249" mass="27362">MPSAPGNLPRHKEVIIRIIDLAFVKFERRLQDCLDEASERIVTEAETAQAYVKGQLSLLKSSILKALDDPETGVAPRRRHAASLVCTEPPMKRTWPPENALGVSSSATAKKKTRYSNIGIDEARRELAAESSAKKDQLAVEKKSARKKQQKSAKRSQPLAGKGTADSWKKGDPPASADESSSEEEEEDEVEGSEHDLYSTETESSGSEGYKTPPSPTPTEKRESRTTLPVRKFDSRVSYRGAPIRGLQA</sequence>
<protein>
    <submittedName>
        <fullName evidence="2">Uncharacterized protein</fullName>
    </submittedName>
</protein>
<reference evidence="2 3" key="1">
    <citation type="journal article" date="2018" name="Nat. Ecol. Evol.">
        <title>Pezizomycetes genomes reveal the molecular basis of ectomycorrhizal truffle lifestyle.</title>
        <authorList>
            <person name="Murat C."/>
            <person name="Payen T."/>
            <person name="Noel B."/>
            <person name="Kuo A."/>
            <person name="Morin E."/>
            <person name="Chen J."/>
            <person name="Kohler A."/>
            <person name="Krizsan K."/>
            <person name="Balestrini R."/>
            <person name="Da Silva C."/>
            <person name="Montanini B."/>
            <person name="Hainaut M."/>
            <person name="Levati E."/>
            <person name="Barry K.W."/>
            <person name="Belfiori B."/>
            <person name="Cichocki N."/>
            <person name="Clum A."/>
            <person name="Dockter R.B."/>
            <person name="Fauchery L."/>
            <person name="Guy J."/>
            <person name="Iotti M."/>
            <person name="Le Tacon F."/>
            <person name="Lindquist E.A."/>
            <person name="Lipzen A."/>
            <person name="Malagnac F."/>
            <person name="Mello A."/>
            <person name="Molinier V."/>
            <person name="Miyauchi S."/>
            <person name="Poulain J."/>
            <person name="Riccioni C."/>
            <person name="Rubini A."/>
            <person name="Sitrit Y."/>
            <person name="Splivallo R."/>
            <person name="Traeger S."/>
            <person name="Wang M."/>
            <person name="Zifcakova L."/>
            <person name="Wipf D."/>
            <person name="Zambonelli A."/>
            <person name="Paolocci F."/>
            <person name="Nowrousian M."/>
            <person name="Ottonello S."/>
            <person name="Baldrian P."/>
            <person name="Spatafora J.W."/>
            <person name="Henrissat B."/>
            <person name="Nagy L.G."/>
            <person name="Aury J.M."/>
            <person name="Wincker P."/>
            <person name="Grigoriev I.V."/>
            <person name="Bonfante P."/>
            <person name="Martin F.M."/>
        </authorList>
    </citation>
    <scope>NUCLEOTIDE SEQUENCE [LARGE SCALE GENOMIC DNA]</scope>
    <source>
        <strain evidence="2 3">ATCC MYA-4762</strain>
    </source>
</reference>
<feature type="compositionally biased region" description="Basic and acidic residues" evidence="1">
    <location>
        <begin position="128"/>
        <end position="143"/>
    </location>
</feature>
<feature type="compositionally biased region" description="Basic residues" evidence="1">
    <location>
        <begin position="144"/>
        <end position="154"/>
    </location>
</feature>
<evidence type="ECO:0000256" key="1">
    <source>
        <dbReference type="SAM" id="MobiDB-lite"/>
    </source>
</evidence>
<feature type="compositionally biased region" description="Low complexity" evidence="1">
    <location>
        <begin position="199"/>
        <end position="209"/>
    </location>
</feature>
<proteinExistence type="predicted"/>
<gene>
    <name evidence="2" type="ORF">L211DRAFT_632627</name>
</gene>
<organism evidence="2 3">
    <name type="scientific">Terfezia boudieri ATCC MYA-4762</name>
    <dbReference type="NCBI Taxonomy" id="1051890"/>
    <lineage>
        <taxon>Eukaryota</taxon>
        <taxon>Fungi</taxon>
        <taxon>Dikarya</taxon>
        <taxon>Ascomycota</taxon>
        <taxon>Pezizomycotina</taxon>
        <taxon>Pezizomycetes</taxon>
        <taxon>Pezizales</taxon>
        <taxon>Pezizaceae</taxon>
        <taxon>Terfezia</taxon>
    </lineage>
</organism>
<dbReference type="AlphaFoldDB" id="A0A3N4LCE1"/>
<keyword evidence="3" id="KW-1185">Reference proteome</keyword>
<accession>A0A3N4LCE1</accession>
<dbReference type="Proteomes" id="UP000267821">
    <property type="component" value="Unassembled WGS sequence"/>
</dbReference>
<evidence type="ECO:0000313" key="2">
    <source>
        <dbReference type="EMBL" id="RPB19398.1"/>
    </source>
</evidence>
<name>A0A3N4LCE1_9PEZI</name>
<feature type="compositionally biased region" description="Acidic residues" evidence="1">
    <location>
        <begin position="180"/>
        <end position="191"/>
    </location>
</feature>
<dbReference type="InParanoid" id="A0A3N4LCE1"/>
<feature type="region of interest" description="Disordered" evidence="1">
    <location>
        <begin position="128"/>
        <end position="249"/>
    </location>
</feature>
<dbReference type="EMBL" id="ML121589">
    <property type="protein sequence ID" value="RPB19398.1"/>
    <property type="molecule type" value="Genomic_DNA"/>
</dbReference>